<accession>A0A1I2MJ24</accession>
<evidence type="ECO:0000313" key="1">
    <source>
        <dbReference type="EMBL" id="SFF91452.1"/>
    </source>
</evidence>
<protein>
    <submittedName>
        <fullName evidence="1">Uncharacterized protein</fullName>
    </submittedName>
</protein>
<dbReference type="EMBL" id="FONG01000037">
    <property type="protein sequence ID" value="SFF91452.1"/>
    <property type="molecule type" value="Genomic_DNA"/>
</dbReference>
<dbReference type="Proteomes" id="UP000199323">
    <property type="component" value="Unassembled WGS sequence"/>
</dbReference>
<organism evidence="1 2">
    <name type="scientific">Actinacidiphila alni</name>
    <dbReference type="NCBI Taxonomy" id="380248"/>
    <lineage>
        <taxon>Bacteria</taxon>
        <taxon>Bacillati</taxon>
        <taxon>Actinomycetota</taxon>
        <taxon>Actinomycetes</taxon>
        <taxon>Kitasatosporales</taxon>
        <taxon>Streptomycetaceae</taxon>
        <taxon>Actinacidiphila</taxon>
    </lineage>
</organism>
<sequence length="90" mass="9593">MLQTVFVDAGTASRTRGPVFVTHAFSARAVLAGTRRVAALRADASGDQGASLLMLMAKSRLRKPENVKRFFKRSPESIAKVTGLMASGEA</sequence>
<reference evidence="1 2" key="1">
    <citation type="submission" date="2016-10" db="EMBL/GenBank/DDBJ databases">
        <authorList>
            <person name="de Groot N.N."/>
        </authorList>
    </citation>
    <scope>NUCLEOTIDE SEQUENCE [LARGE SCALE GENOMIC DNA]</scope>
    <source>
        <strain evidence="1 2">CGMCC 4.3510</strain>
    </source>
</reference>
<evidence type="ECO:0000313" key="2">
    <source>
        <dbReference type="Proteomes" id="UP000199323"/>
    </source>
</evidence>
<dbReference type="OrthoDB" id="3345368at2"/>
<gene>
    <name evidence="1" type="ORF">SAMN05216251_13711</name>
</gene>
<dbReference type="STRING" id="380248.SAMN05216251_13711"/>
<name>A0A1I2MJ24_9ACTN</name>
<proteinExistence type="predicted"/>
<keyword evidence="2" id="KW-1185">Reference proteome</keyword>
<dbReference type="AlphaFoldDB" id="A0A1I2MJ24"/>